<feature type="chain" id="PRO_5008091969" evidence="1">
    <location>
        <begin position="27"/>
        <end position="222"/>
    </location>
</feature>
<keyword evidence="3" id="KW-1185">Reference proteome</keyword>
<evidence type="ECO:0000256" key="1">
    <source>
        <dbReference type="SAM" id="SignalP"/>
    </source>
</evidence>
<keyword evidence="1" id="KW-0732">Signal</keyword>
<feature type="signal peptide" evidence="1">
    <location>
        <begin position="1"/>
        <end position="26"/>
    </location>
</feature>
<reference evidence="2 3" key="1">
    <citation type="submission" date="2016-04" db="EMBL/GenBank/DDBJ databases">
        <title>Chloroflexus islandicus sp. nov., a thermophilic filamentous anoxygenic phototrophic bacterium from geyser Strokkur (Iceland).</title>
        <authorList>
            <person name="Gaisin V.A."/>
            <person name="Kalashnikov A.M."/>
            <person name="Sukhacheva M.V."/>
            <person name="Grouzdev D.S."/>
            <person name="Ivanov T.M."/>
            <person name="Kuznetsov B."/>
            <person name="Gorlenko V.M."/>
        </authorList>
    </citation>
    <scope>NUCLEOTIDE SEQUENCE [LARGE SCALE GENOMIC DNA]</scope>
    <source>
        <strain evidence="3">isl-2</strain>
    </source>
</reference>
<name>A0A178MIN8_9CHLR</name>
<dbReference type="STRING" id="1707952.A6A03_07980"/>
<evidence type="ECO:0000313" key="3">
    <source>
        <dbReference type="Proteomes" id="UP000078287"/>
    </source>
</evidence>
<organism evidence="2 3">
    <name type="scientific">Chloroflexus islandicus</name>
    <dbReference type="NCBI Taxonomy" id="1707952"/>
    <lineage>
        <taxon>Bacteria</taxon>
        <taxon>Bacillati</taxon>
        <taxon>Chloroflexota</taxon>
        <taxon>Chloroflexia</taxon>
        <taxon>Chloroflexales</taxon>
        <taxon>Chloroflexineae</taxon>
        <taxon>Chloroflexaceae</taxon>
        <taxon>Chloroflexus</taxon>
    </lineage>
</organism>
<evidence type="ECO:0000313" key="2">
    <source>
        <dbReference type="EMBL" id="OAN48510.1"/>
    </source>
</evidence>
<comment type="caution">
    <text evidence="2">The sequence shown here is derived from an EMBL/GenBank/DDBJ whole genome shotgun (WGS) entry which is preliminary data.</text>
</comment>
<gene>
    <name evidence="2" type="ORF">A6A03_07980</name>
</gene>
<dbReference type="AlphaFoldDB" id="A0A178MIN8"/>
<accession>A0A178MIN8</accession>
<dbReference type="Proteomes" id="UP000078287">
    <property type="component" value="Unassembled WGS sequence"/>
</dbReference>
<sequence length="222" mass="22807">MKRTLFSGLAGAALALTLLWSQPALVSAAQAIAPHSTPVEATYGRGGGGWRGVGAVNVGQLIKALQNLTSLDAATIRAELQNGRSLAQIAAAHGSSGDALVQAVVDAAKARLDQAVSNGRMTQAEADQMLATIRERATTLVNDTTVGTQLADRAAKAAERSTLGWLIQAAADQTGLDVATIRSRLRNGETLRAIVTSAGGDPQKVIDAAVNAFRQAATAAMQ</sequence>
<dbReference type="RefSeq" id="WP_066782983.1">
    <property type="nucleotide sequence ID" value="NZ_LWQS01000031.1"/>
</dbReference>
<dbReference type="OrthoDB" id="162193at2"/>
<protein>
    <submittedName>
        <fullName evidence="2">Uncharacterized protein</fullName>
    </submittedName>
</protein>
<proteinExistence type="predicted"/>
<dbReference type="EMBL" id="LWQS01000031">
    <property type="protein sequence ID" value="OAN48510.1"/>
    <property type="molecule type" value="Genomic_DNA"/>
</dbReference>